<dbReference type="EMBL" id="HBFR01005761">
    <property type="protein sequence ID" value="CAD8876915.1"/>
    <property type="molecule type" value="Transcribed_RNA"/>
</dbReference>
<proteinExistence type="inferred from homology"/>
<dbReference type="InterPro" id="IPR044525">
    <property type="entry name" value="DGDG1/2"/>
</dbReference>
<dbReference type="PANTHER" id="PTHR46132">
    <property type="entry name" value="DIGALACTOSYLDIACYLGLYCEROL SYNTHASE 2, CHLOROPLASTIC"/>
    <property type="match status" value="1"/>
</dbReference>
<name>A0A7S1FN75_9STRA</name>
<keyword evidence="4" id="KW-0150">Chloroplast</keyword>
<dbReference type="GO" id="GO:0009507">
    <property type="term" value="C:chloroplast"/>
    <property type="evidence" value="ECO:0007669"/>
    <property type="project" value="UniProtKB-SubCell"/>
</dbReference>
<evidence type="ECO:0000256" key="8">
    <source>
        <dbReference type="SAM" id="SignalP"/>
    </source>
</evidence>
<comment type="similarity">
    <text evidence="3">Belongs to the glycosyltransferase group 1 family. Glycosyltransferase 4 subfamily.</text>
</comment>
<feature type="signal peptide" evidence="8">
    <location>
        <begin position="1"/>
        <end position="36"/>
    </location>
</feature>
<evidence type="ECO:0000256" key="4">
    <source>
        <dbReference type="ARBA" id="ARBA00022528"/>
    </source>
</evidence>
<feature type="chain" id="PRO_5030716928" description="Digalactosyldiacylglycerol synthase" evidence="8">
    <location>
        <begin position="37"/>
        <end position="319"/>
    </location>
</feature>
<protein>
    <recommendedName>
        <fullName evidence="10">Digalactosyldiacylglycerol synthase</fullName>
    </recommendedName>
</protein>
<comment type="subcellular location">
    <subcellularLocation>
        <location evidence="2">Membrane</location>
    </subcellularLocation>
    <subcellularLocation>
        <location evidence="1">Plastid</location>
        <location evidence="1">Chloroplast</location>
    </subcellularLocation>
</comment>
<evidence type="ECO:0000256" key="3">
    <source>
        <dbReference type="ARBA" id="ARBA00009481"/>
    </source>
</evidence>
<evidence type="ECO:0000256" key="2">
    <source>
        <dbReference type="ARBA" id="ARBA00004370"/>
    </source>
</evidence>
<dbReference type="AlphaFoldDB" id="A0A7S1FN75"/>
<keyword evidence="5" id="KW-0934">Plastid</keyword>
<keyword evidence="7" id="KW-0472">Membrane</keyword>
<accession>A0A7S1FN75</accession>
<gene>
    <name evidence="9" type="ORF">CHYS00102_LOCUS4099</name>
</gene>
<evidence type="ECO:0000256" key="5">
    <source>
        <dbReference type="ARBA" id="ARBA00022640"/>
    </source>
</evidence>
<evidence type="ECO:0000256" key="1">
    <source>
        <dbReference type="ARBA" id="ARBA00004229"/>
    </source>
</evidence>
<sequence>MCDLSTPHPRASRRPRVRRRSFPILLVASLLALARARVSPDGSPDPLASEGEQLSRLRSSWGSAFDEIRSLGGRNATEEGVDNRHLAARMANVVRVKTPVPVIPAPAREGEAVLPDTDLGDPTKRIWIVTSASLPWMTGTAVNPLLRAAQLTRGRKGEGSVTLMLPWLEKASDRQRVYGNADKFSLPEEQEEDVRRWLRETAGMADAAERLRIRWYAAWLERAENSIYSTGDIIGTIPVSLELSQNVVRRHVDIFNERLSSIRRRKWTSASWKNRNISTGIGHLETAGPANLNTSSESCTPTIFSMPWNSPRQCSGRPP</sequence>
<dbReference type="PANTHER" id="PTHR46132:SF1">
    <property type="entry name" value="DIGALACTOSYLDIACYLGLYCEROL SYNTHASE 2, CHLOROPLASTIC"/>
    <property type="match status" value="1"/>
</dbReference>
<dbReference type="GO" id="GO:0016020">
    <property type="term" value="C:membrane"/>
    <property type="evidence" value="ECO:0007669"/>
    <property type="project" value="UniProtKB-SubCell"/>
</dbReference>
<evidence type="ECO:0008006" key="10">
    <source>
        <dbReference type="Google" id="ProtNLM"/>
    </source>
</evidence>
<keyword evidence="8" id="KW-0732">Signal</keyword>
<evidence type="ECO:0000256" key="6">
    <source>
        <dbReference type="ARBA" id="ARBA00022679"/>
    </source>
</evidence>
<reference evidence="9" key="1">
    <citation type="submission" date="2021-01" db="EMBL/GenBank/DDBJ databases">
        <authorList>
            <person name="Corre E."/>
            <person name="Pelletier E."/>
            <person name="Niang G."/>
            <person name="Scheremetjew M."/>
            <person name="Finn R."/>
            <person name="Kale V."/>
            <person name="Holt S."/>
            <person name="Cochrane G."/>
            <person name="Meng A."/>
            <person name="Brown T."/>
            <person name="Cohen L."/>
        </authorList>
    </citation>
    <scope>NUCLEOTIDE SEQUENCE</scope>
    <source>
        <strain evidence="9">308</strain>
    </source>
</reference>
<evidence type="ECO:0000313" key="9">
    <source>
        <dbReference type="EMBL" id="CAD8876915.1"/>
    </source>
</evidence>
<dbReference type="GO" id="GO:0046481">
    <property type="term" value="F:digalactosyldiacylglycerol synthase activity"/>
    <property type="evidence" value="ECO:0007669"/>
    <property type="project" value="InterPro"/>
</dbReference>
<evidence type="ECO:0000256" key="7">
    <source>
        <dbReference type="ARBA" id="ARBA00023136"/>
    </source>
</evidence>
<keyword evidence="6" id="KW-0808">Transferase</keyword>
<organism evidence="9">
    <name type="scientific">Corethron hystrix</name>
    <dbReference type="NCBI Taxonomy" id="216773"/>
    <lineage>
        <taxon>Eukaryota</taxon>
        <taxon>Sar</taxon>
        <taxon>Stramenopiles</taxon>
        <taxon>Ochrophyta</taxon>
        <taxon>Bacillariophyta</taxon>
        <taxon>Coscinodiscophyceae</taxon>
        <taxon>Corethrophycidae</taxon>
        <taxon>Corethrales</taxon>
        <taxon>Corethraceae</taxon>
        <taxon>Corethron</taxon>
    </lineage>
</organism>